<dbReference type="AlphaFoldDB" id="A0A834M539"/>
<dbReference type="EMBL" id="JAACXV010014334">
    <property type="protein sequence ID" value="KAF7268306.1"/>
    <property type="molecule type" value="Genomic_DNA"/>
</dbReference>
<gene>
    <name evidence="1" type="ORF">GWI33_018571</name>
</gene>
<keyword evidence="2" id="KW-1185">Reference proteome</keyword>
<evidence type="ECO:0000313" key="1">
    <source>
        <dbReference type="EMBL" id="KAF7268306.1"/>
    </source>
</evidence>
<dbReference type="Proteomes" id="UP000625711">
    <property type="component" value="Unassembled WGS sequence"/>
</dbReference>
<sequence>MENKNRMEVPLGKRVENKKDIRTNMEKSLDSRRNKGMASFTTCAPQIDPILTNITLYNCMLYSLFTIMETKEKFSK</sequence>
<proteinExistence type="predicted"/>
<comment type="caution">
    <text evidence="1">The sequence shown here is derived from an EMBL/GenBank/DDBJ whole genome shotgun (WGS) entry which is preliminary data.</text>
</comment>
<name>A0A834M539_RHYFE</name>
<organism evidence="1 2">
    <name type="scientific">Rhynchophorus ferrugineus</name>
    <name type="common">Red palm weevil</name>
    <name type="synonym">Curculio ferrugineus</name>
    <dbReference type="NCBI Taxonomy" id="354439"/>
    <lineage>
        <taxon>Eukaryota</taxon>
        <taxon>Metazoa</taxon>
        <taxon>Ecdysozoa</taxon>
        <taxon>Arthropoda</taxon>
        <taxon>Hexapoda</taxon>
        <taxon>Insecta</taxon>
        <taxon>Pterygota</taxon>
        <taxon>Neoptera</taxon>
        <taxon>Endopterygota</taxon>
        <taxon>Coleoptera</taxon>
        <taxon>Polyphaga</taxon>
        <taxon>Cucujiformia</taxon>
        <taxon>Curculionidae</taxon>
        <taxon>Dryophthorinae</taxon>
        <taxon>Rhynchophorus</taxon>
    </lineage>
</organism>
<protein>
    <submittedName>
        <fullName evidence="1">Uncharacterized protein</fullName>
    </submittedName>
</protein>
<evidence type="ECO:0000313" key="2">
    <source>
        <dbReference type="Proteomes" id="UP000625711"/>
    </source>
</evidence>
<accession>A0A834M539</accession>
<reference evidence="1" key="1">
    <citation type="submission" date="2020-08" db="EMBL/GenBank/DDBJ databases">
        <title>Genome sequencing and assembly of the red palm weevil Rhynchophorus ferrugineus.</title>
        <authorList>
            <person name="Dias G.B."/>
            <person name="Bergman C.M."/>
            <person name="Manee M."/>
        </authorList>
    </citation>
    <scope>NUCLEOTIDE SEQUENCE</scope>
    <source>
        <strain evidence="1">AA-2017</strain>
        <tissue evidence="1">Whole larva</tissue>
    </source>
</reference>
<dbReference type="OrthoDB" id="6689497at2759"/>